<proteinExistence type="predicted"/>
<name>A0A6L2NMK8_TANCI</name>
<comment type="caution">
    <text evidence="2">The sequence shown here is derived from an EMBL/GenBank/DDBJ whole genome shotgun (WGS) entry which is preliminary data.</text>
</comment>
<accession>A0A6L2NMK8</accession>
<sequence length="272" mass="31020">MKIIIDHYMTENPDIPRRLHKYYRIVENDEVVKLIFNSRKNKEDVPTTHLQPIVSTQETHRTLSAPMIPNPNTTEGKLSASRKPTPRRFGTRLESRIHKESLEVKKTANVLIIHDDGEEEESAKDALIQRNGDIRKGIEEIRDTPHLHPLDPLGLTLKDCKTLQGYPDVPTTSKRISLRSMDSFQGLTPKRALPSDMVKNPKLNVNPTTLVLVARSYLTEDPQCSTHIHGLINTIITHPNKQSNSYDSLAEEEEREREGDPIDINTIAYNEE</sequence>
<protein>
    <submittedName>
        <fullName evidence="2">Uncharacterized protein</fullName>
    </submittedName>
</protein>
<reference evidence="2" key="1">
    <citation type="journal article" date="2019" name="Sci. Rep.">
        <title>Draft genome of Tanacetum cinerariifolium, the natural source of mosquito coil.</title>
        <authorList>
            <person name="Yamashiro T."/>
            <person name="Shiraishi A."/>
            <person name="Satake H."/>
            <person name="Nakayama K."/>
        </authorList>
    </citation>
    <scope>NUCLEOTIDE SEQUENCE</scope>
</reference>
<feature type="region of interest" description="Disordered" evidence="1">
    <location>
        <begin position="64"/>
        <end position="88"/>
    </location>
</feature>
<evidence type="ECO:0000313" key="2">
    <source>
        <dbReference type="EMBL" id="GEU87386.1"/>
    </source>
</evidence>
<dbReference type="AlphaFoldDB" id="A0A6L2NMK8"/>
<dbReference type="EMBL" id="BKCJ010009528">
    <property type="protein sequence ID" value="GEU87386.1"/>
    <property type="molecule type" value="Genomic_DNA"/>
</dbReference>
<evidence type="ECO:0000256" key="1">
    <source>
        <dbReference type="SAM" id="MobiDB-lite"/>
    </source>
</evidence>
<organism evidence="2">
    <name type="scientific">Tanacetum cinerariifolium</name>
    <name type="common">Dalmatian daisy</name>
    <name type="synonym">Chrysanthemum cinerariifolium</name>
    <dbReference type="NCBI Taxonomy" id="118510"/>
    <lineage>
        <taxon>Eukaryota</taxon>
        <taxon>Viridiplantae</taxon>
        <taxon>Streptophyta</taxon>
        <taxon>Embryophyta</taxon>
        <taxon>Tracheophyta</taxon>
        <taxon>Spermatophyta</taxon>
        <taxon>Magnoliopsida</taxon>
        <taxon>eudicotyledons</taxon>
        <taxon>Gunneridae</taxon>
        <taxon>Pentapetalae</taxon>
        <taxon>asterids</taxon>
        <taxon>campanulids</taxon>
        <taxon>Asterales</taxon>
        <taxon>Asteraceae</taxon>
        <taxon>Asteroideae</taxon>
        <taxon>Anthemideae</taxon>
        <taxon>Anthemidinae</taxon>
        <taxon>Tanacetum</taxon>
    </lineage>
</organism>
<feature type="region of interest" description="Disordered" evidence="1">
    <location>
        <begin position="240"/>
        <end position="272"/>
    </location>
</feature>
<gene>
    <name evidence="2" type="ORF">Tci_059364</name>
</gene>